<dbReference type="AlphaFoldDB" id="A0A3B1CG87"/>
<dbReference type="PRINTS" id="PR00038">
    <property type="entry name" value="HTHLUXR"/>
</dbReference>
<evidence type="ECO:0008006" key="6">
    <source>
        <dbReference type="Google" id="ProtNLM"/>
    </source>
</evidence>
<dbReference type="SMART" id="SM00448">
    <property type="entry name" value="REC"/>
    <property type="match status" value="1"/>
</dbReference>
<gene>
    <name evidence="5" type="ORF">MNBD_IGNAVI01-2058</name>
</gene>
<feature type="domain" description="HTH luxR-type" evidence="3">
    <location>
        <begin position="150"/>
        <end position="215"/>
    </location>
</feature>
<dbReference type="InterPro" id="IPR001789">
    <property type="entry name" value="Sig_transdc_resp-reg_receiver"/>
</dbReference>
<dbReference type="PROSITE" id="PS50043">
    <property type="entry name" value="HTH_LUXR_2"/>
    <property type="match status" value="1"/>
</dbReference>
<dbReference type="GO" id="GO:0003677">
    <property type="term" value="F:DNA binding"/>
    <property type="evidence" value="ECO:0007669"/>
    <property type="project" value="UniProtKB-KW"/>
</dbReference>
<evidence type="ECO:0000313" key="5">
    <source>
        <dbReference type="EMBL" id="VAX15787.1"/>
    </source>
</evidence>
<dbReference type="CDD" id="cd17535">
    <property type="entry name" value="REC_NarL-like"/>
    <property type="match status" value="1"/>
</dbReference>
<feature type="domain" description="Response regulatory" evidence="4">
    <location>
        <begin position="5"/>
        <end position="121"/>
    </location>
</feature>
<dbReference type="PROSITE" id="PS00622">
    <property type="entry name" value="HTH_LUXR_1"/>
    <property type="match status" value="1"/>
</dbReference>
<protein>
    <recommendedName>
        <fullName evidence="6">Two-component transcriptional response regulator, LuxR family</fullName>
    </recommendedName>
</protein>
<evidence type="ECO:0000256" key="2">
    <source>
        <dbReference type="ARBA" id="ARBA00023125"/>
    </source>
</evidence>
<dbReference type="GO" id="GO:0000160">
    <property type="term" value="P:phosphorelay signal transduction system"/>
    <property type="evidence" value="ECO:0007669"/>
    <property type="project" value="InterPro"/>
</dbReference>
<dbReference type="SMART" id="SM00421">
    <property type="entry name" value="HTH_LUXR"/>
    <property type="match status" value="1"/>
</dbReference>
<keyword evidence="1" id="KW-0597">Phosphoprotein</keyword>
<keyword evidence="2" id="KW-0238">DNA-binding</keyword>
<dbReference type="PANTHER" id="PTHR43214">
    <property type="entry name" value="TWO-COMPONENT RESPONSE REGULATOR"/>
    <property type="match status" value="1"/>
</dbReference>
<dbReference type="CDD" id="cd06170">
    <property type="entry name" value="LuxR_C_like"/>
    <property type="match status" value="1"/>
</dbReference>
<reference evidence="5" key="1">
    <citation type="submission" date="2018-06" db="EMBL/GenBank/DDBJ databases">
        <authorList>
            <person name="Zhirakovskaya E."/>
        </authorList>
    </citation>
    <scope>NUCLEOTIDE SEQUENCE</scope>
</reference>
<dbReference type="InterPro" id="IPR039420">
    <property type="entry name" value="WalR-like"/>
</dbReference>
<evidence type="ECO:0000256" key="1">
    <source>
        <dbReference type="ARBA" id="ARBA00022553"/>
    </source>
</evidence>
<dbReference type="InterPro" id="IPR000792">
    <property type="entry name" value="Tscrpt_reg_LuxR_C"/>
</dbReference>
<dbReference type="SUPFAM" id="SSF46894">
    <property type="entry name" value="C-terminal effector domain of the bipartite response regulators"/>
    <property type="match status" value="1"/>
</dbReference>
<dbReference type="EMBL" id="UOGD01000031">
    <property type="protein sequence ID" value="VAX15787.1"/>
    <property type="molecule type" value="Genomic_DNA"/>
</dbReference>
<organism evidence="5">
    <name type="scientific">hydrothermal vent metagenome</name>
    <dbReference type="NCBI Taxonomy" id="652676"/>
    <lineage>
        <taxon>unclassified sequences</taxon>
        <taxon>metagenomes</taxon>
        <taxon>ecological metagenomes</taxon>
    </lineage>
</organism>
<dbReference type="PROSITE" id="PS50110">
    <property type="entry name" value="RESPONSE_REGULATORY"/>
    <property type="match status" value="1"/>
</dbReference>
<dbReference type="InterPro" id="IPR011006">
    <property type="entry name" value="CheY-like_superfamily"/>
</dbReference>
<dbReference type="SUPFAM" id="SSF52172">
    <property type="entry name" value="CheY-like"/>
    <property type="match status" value="1"/>
</dbReference>
<proteinExistence type="predicted"/>
<dbReference type="GO" id="GO:0006355">
    <property type="term" value="P:regulation of DNA-templated transcription"/>
    <property type="evidence" value="ECO:0007669"/>
    <property type="project" value="InterPro"/>
</dbReference>
<dbReference type="Pfam" id="PF00196">
    <property type="entry name" value="GerE"/>
    <property type="match status" value="1"/>
</dbReference>
<dbReference type="Pfam" id="PF00072">
    <property type="entry name" value="Response_reg"/>
    <property type="match status" value="1"/>
</dbReference>
<accession>A0A3B1CG87</accession>
<dbReference type="InterPro" id="IPR058245">
    <property type="entry name" value="NreC/VraR/RcsB-like_REC"/>
</dbReference>
<evidence type="ECO:0000259" key="4">
    <source>
        <dbReference type="PROSITE" id="PS50110"/>
    </source>
</evidence>
<evidence type="ECO:0000259" key="3">
    <source>
        <dbReference type="PROSITE" id="PS50043"/>
    </source>
</evidence>
<name>A0A3B1CG87_9ZZZZ</name>
<dbReference type="InterPro" id="IPR016032">
    <property type="entry name" value="Sig_transdc_resp-reg_C-effctor"/>
</dbReference>
<sequence>MSKIKVLLVDDHKMVREGIKSVINGHDDMTVVGEASNGEEAIEKAEKLKPRVVVMDINMPGINGIEAAKKIKELREEVRILMLTMIDNEKFIIDAISSGADGYLYKDADISELLKAIRKLAKGEEYLNKEITEKILHYVSGRNLTSHSIGKVSPPPLTPREVEIVGLIAKGLTSKVVAEKLFISEFTVIKHRKNIIKKLNVKNFTEVVSYAISNGII</sequence>
<dbReference type="Gene3D" id="3.40.50.2300">
    <property type="match status" value="1"/>
</dbReference>